<evidence type="ECO:0000313" key="1">
    <source>
        <dbReference type="EMBL" id="KXA20101.1"/>
    </source>
</evidence>
<dbReference type="EMBL" id="LRQB01000053">
    <property type="protein sequence ID" value="KXA20101.1"/>
    <property type="molecule type" value="Genomic_DNA"/>
</dbReference>
<evidence type="ECO:0000313" key="2">
    <source>
        <dbReference type="Proteomes" id="UP000070687"/>
    </source>
</evidence>
<gene>
    <name evidence="1" type="ORF">HMPREF3208_00940</name>
</gene>
<proteinExistence type="predicted"/>
<dbReference type="PATRIC" id="fig|2702.100.peg.921"/>
<protein>
    <submittedName>
        <fullName evidence="1">Uncharacterized protein</fullName>
    </submittedName>
</protein>
<accession>A0A133NUZ1</accession>
<dbReference type="AlphaFoldDB" id="A0A133NUZ1"/>
<comment type="caution">
    <text evidence="1">The sequence shown here is derived from an EMBL/GenBank/DDBJ whole genome shotgun (WGS) entry which is preliminary data.</text>
</comment>
<sequence>MLQTASFTPFTHEQPLLLMPQHRALDACLLYLALLAKRELL</sequence>
<reference evidence="1 2" key="1">
    <citation type="submission" date="2016-01" db="EMBL/GenBank/DDBJ databases">
        <authorList>
            <person name="Oliw E.H."/>
        </authorList>
    </citation>
    <scope>NUCLEOTIDE SEQUENCE [LARGE SCALE GENOMIC DNA]</scope>
    <source>
        <strain evidence="1 2">PSS_7772B</strain>
    </source>
</reference>
<name>A0A133NUZ1_GARVA</name>
<organism evidence="1 2">
    <name type="scientific">Gardnerella vaginalis</name>
    <dbReference type="NCBI Taxonomy" id="2702"/>
    <lineage>
        <taxon>Bacteria</taxon>
        <taxon>Bacillati</taxon>
        <taxon>Actinomycetota</taxon>
        <taxon>Actinomycetes</taxon>
        <taxon>Bifidobacteriales</taxon>
        <taxon>Bifidobacteriaceae</taxon>
        <taxon>Gardnerella</taxon>
    </lineage>
</organism>
<dbReference type="Proteomes" id="UP000070687">
    <property type="component" value="Unassembled WGS sequence"/>
</dbReference>